<dbReference type="Gene3D" id="3.40.190.10">
    <property type="entry name" value="Periplasmic binding protein-like II"/>
    <property type="match status" value="1"/>
</dbReference>
<accession>A0A239WH11</accession>
<evidence type="ECO:0000256" key="1">
    <source>
        <dbReference type="ARBA" id="ARBA00008520"/>
    </source>
</evidence>
<comment type="similarity">
    <text evidence="1">Belongs to the bacterial solute-binding protein 1 family.</text>
</comment>
<evidence type="ECO:0000256" key="2">
    <source>
        <dbReference type="ARBA" id="ARBA00022448"/>
    </source>
</evidence>
<evidence type="ECO:0000256" key="3">
    <source>
        <dbReference type="ARBA" id="ARBA00022729"/>
    </source>
</evidence>
<dbReference type="PROSITE" id="PS51318">
    <property type="entry name" value="TAT"/>
    <property type="match status" value="1"/>
</dbReference>
<name>A0A239WH11_9ACTN</name>
<sequence length="427" mass="46298">MNISRRHLLGGIAATAVLSACGSNSGGVDNGSANASSRTGTAKLTQWYHEYGEKGVRDAVQRYAADYKKSEVSVKWNPGDAYMKLLSTTLLSGSGVPDVFESENGATLDMIQQGQVTDLTELIGDDKDKFSSRVLDRMTLNGKIYAIPMAVDMQMLYYRPSLLEKAKVSAPKTFAELAEAAKAVRTDSMGGFFAGNDGGLGVLANQIIWSCGLEQLNSERTDLGFLEKEFFDAVTAFREFFNSGALLHSASKDWFDASPFVNEETAMQWGGLWSLNDVKKKWGEDVGAVAFPAFGSTGRQSVPFGAFGSCVATVGANNDVEAAKAFNRWLWIDQTDKQVDFADSYGTHVPARTDLVSQATQISEGIGKQAATMVDECGHASDLFWTSAIAEAFNAALTNVVKKGAEPRKAFEQVRRTARTELERVKK</sequence>
<dbReference type="PROSITE" id="PS51257">
    <property type="entry name" value="PROKAR_LIPOPROTEIN"/>
    <property type="match status" value="1"/>
</dbReference>
<dbReference type="PANTHER" id="PTHR30061:SF50">
    <property type="entry name" value="MALTOSE_MALTODEXTRIN-BINDING PERIPLASMIC PROTEIN"/>
    <property type="match status" value="1"/>
</dbReference>
<evidence type="ECO:0000313" key="5">
    <source>
        <dbReference type="Proteomes" id="UP000215332"/>
    </source>
</evidence>
<dbReference type="GO" id="GO:0015768">
    <property type="term" value="P:maltose transport"/>
    <property type="evidence" value="ECO:0007669"/>
    <property type="project" value="TreeGrafter"/>
</dbReference>
<dbReference type="PANTHER" id="PTHR30061">
    <property type="entry name" value="MALTOSE-BINDING PERIPLASMIC PROTEIN"/>
    <property type="match status" value="1"/>
</dbReference>
<dbReference type="RefSeq" id="WP_021105373.1">
    <property type="nucleotide sequence ID" value="NZ_LT906441.1"/>
</dbReference>
<dbReference type="GO" id="GO:1901982">
    <property type="term" value="F:maltose binding"/>
    <property type="evidence" value="ECO:0007669"/>
    <property type="project" value="TreeGrafter"/>
</dbReference>
<dbReference type="Pfam" id="PF01547">
    <property type="entry name" value="SBP_bac_1"/>
    <property type="match status" value="1"/>
</dbReference>
<gene>
    <name evidence="4" type="primary">mdxE</name>
    <name evidence="4" type="ORF">SAMEA4412665_01033</name>
</gene>
<dbReference type="GO" id="GO:0055052">
    <property type="term" value="C:ATP-binding cassette (ABC) transporter complex, substrate-binding subunit-containing"/>
    <property type="evidence" value="ECO:0007669"/>
    <property type="project" value="TreeGrafter"/>
</dbReference>
<reference evidence="4 5" key="1">
    <citation type="submission" date="2017-06" db="EMBL/GenBank/DDBJ databases">
        <authorList>
            <consortium name="Pathogen Informatics"/>
        </authorList>
    </citation>
    <scope>NUCLEOTIDE SEQUENCE [LARGE SCALE GENOMIC DNA]</scope>
    <source>
        <strain evidence="4 5">NCTC11865</strain>
    </source>
</reference>
<proteinExistence type="inferred from homology"/>
<dbReference type="GO" id="GO:0042956">
    <property type="term" value="P:maltodextrin transmembrane transport"/>
    <property type="evidence" value="ECO:0007669"/>
    <property type="project" value="TreeGrafter"/>
</dbReference>
<keyword evidence="2" id="KW-0813">Transport</keyword>
<dbReference type="EMBL" id="LT906441">
    <property type="protein sequence ID" value="SNV33915.1"/>
    <property type="molecule type" value="Genomic_DNA"/>
</dbReference>
<dbReference type="SUPFAM" id="SSF53850">
    <property type="entry name" value="Periplasmic binding protein-like II"/>
    <property type="match status" value="1"/>
</dbReference>
<organism evidence="4 5">
    <name type="scientific">Cutibacterium granulosum</name>
    <dbReference type="NCBI Taxonomy" id="33011"/>
    <lineage>
        <taxon>Bacteria</taxon>
        <taxon>Bacillati</taxon>
        <taxon>Actinomycetota</taxon>
        <taxon>Actinomycetes</taxon>
        <taxon>Propionibacteriales</taxon>
        <taxon>Propionibacteriaceae</taxon>
        <taxon>Cutibacterium</taxon>
    </lineage>
</organism>
<dbReference type="AlphaFoldDB" id="A0A239WH11"/>
<dbReference type="InterPro" id="IPR006059">
    <property type="entry name" value="SBP"/>
</dbReference>
<protein>
    <submittedName>
        <fullName evidence="4">Maltodextrin-binding protein mdxE</fullName>
    </submittedName>
</protein>
<dbReference type="Proteomes" id="UP000215332">
    <property type="component" value="Chromosome 1"/>
</dbReference>
<dbReference type="eggNOG" id="COG1653">
    <property type="taxonomic scope" value="Bacteria"/>
</dbReference>
<keyword evidence="3" id="KW-0732">Signal</keyword>
<evidence type="ECO:0000313" key="4">
    <source>
        <dbReference type="EMBL" id="SNV33915.1"/>
    </source>
</evidence>
<dbReference type="KEGG" id="cgrn:4412665_01033"/>
<dbReference type="InterPro" id="IPR006311">
    <property type="entry name" value="TAT_signal"/>
</dbReference>